<evidence type="ECO:0000313" key="2">
    <source>
        <dbReference type="Proteomes" id="UP000626092"/>
    </source>
</evidence>
<accession>A0A834FY99</accession>
<gene>
    <name evidence="1" type="ORF">RHSIM_Rhsim13G0160000</name>
</gene>
<protein>
    <submittedName>
        <fullName evidence="1">Uncharacterized protein</fullName>
    </submittedName>
</protein>
<comment type="caution">
    <text evidence="1">The sequence shown here is derived from an EMBL/GenBank/DDBJ whole genome shotgun (WGS) entry which is preliminary data.</text>
</comment>
<dbReference type="OrthoDB" id="10559073at2759"/>
<dbReference type="AlphaFoldDB" id="A0A834FY99"/>
<dbReference type="EMBL" id="WJXA01000013">
    <property type="protein sequence ID" value="KAF7119334.1"/>
    <property type="molecule type" value="Genomic_DNA"/>
</dbReference>
<keyword evidence="2" id="KW-1185">Reference proteome</keyword>
<sequence length="175" mass="18554">MKELIIGNNLSQNFGKTGRIGYVLRIGQNEPLFCVRSGKDGLVGVPEQTLVVPDRDLFRPGAPLDHISGSVNDAVSTHVGSNVTAAKEKAVGDVGRASASSEVVKAVGCVAGVGGENGEEGVEAKVLRGRGVVSFNFDEHVNWEWVKKTSGGEWRLEIRGCSRTTWELGSGSMMA</sequence>
<proteinExistence type="predicted"/>
<evidence type="ECO:0000313" key="1">
    <source>
        <dbReference type="EMBL" id="KAF7119334.1"/>
    </source>
</evidence>
<dbReference type="Proteomes" id="UP000626092">
    <property type="component" value="Unassembled WGS sequence"/>
</dbReference>
<organism evidence="1 2">
    <name type="scientific">Rhododendron simsii</name>
    <name type="common">Sims's rhododendron</name>
    <dbReference type="NCBI Taxonomy" id="118357"/>
    <lineage>
        <taxon>Eukaryota</taxon>
        <taxon>Viridiplantae</taxon>
        <taxon>Streptophyta</taxon>
        <taxon>Embryophyta</taxon>
        <taxon>Tracheophyta</taxon>
        <taxon>Spermatophyta</taxon>
        <taxon>Magnoliopsida</taxon>
        <taxon>eudicotyledons</taxon>
        <taxon>Gunneridae</taxon>
        <taxon>Pentapetalae</taxon>
        <taxon>asterids</taxon>
        <taxon>Ericales</taxon>
        <taxon>Ericaceae</taxon>
        <taxon>Ericoideae</taxon>
        <taxon>Rhodoreae</taxon>
        <taxon>Rhododendron</taxon>
    </lineage>
</organism>
<reference evidence="1" key="1">
    <citation type="submission" date="2019-11" db="EMBL/GenBank/DDBJ databases">
        <authorList>
            <person name="Liu Y."/>
            <person name="Hou J."/>
            <person name="Li T.-Q."/>
            <person name="Guan C.-H."/>
            <person name="Wu X."/>
            <person name="Wu H.-Z."/>
            <person name="Ling F."/>
            <person name="Zhang R."/>
            <person name="Shi X.-G."/>
            <person name="Ren J.-P."/>
            <person name="Chen E.-F."/>
            <person name="Sun J.-M."/>
        </authorList>
    </citation>
    <scope>NUCLEOTIDE SEQUENCE</scope>
    <source>
        <strain evidence="1">Adult_tree_wgs_1</strain>
        <tissue evidence="1">Leaves</tissue>
    </source>
</reference>
<name>A0A834FY99_RHOSS</name>